<dbReference type="EMBL" id="CP011309">
    <property type="protein sequence ID" value="AKF28206.1"/>
    <property type="molecule type" value="Genomic_DNA"/>
</dbReference>
<name>A0A0F6Z6G1_9CORY</name>
<dbReference type="Proteomes" id="UP000034037">
    <property type="component" value="Chromosome"/>
</dbReference>
<organism evidence="1 2">
    <name type="scientific">[Brevibacterium] flavum</name>
    <dbReference type="NCBI Taxonomy" id="92706"/>
    <lineage>
        <taxon>Bacteria</taxon>
        <taxon>Bacillati</taxon>
        <taxon>Actinomycetota</taxon>
        <taxon>Actinomycetes</taxon>
        <taxon>Mycobacteriales</taxon>
        <taxon>Corynebacteriaceae</taxon>
        <taxon>Corynebacterium</taxon>
    </lineage>
</organism>
<evidence type="ECO:0000313" key="1">
    <source>
        <dbReference type="EMBL" id="AKF28206.1"/>
    </source>
</evidence>
<accession>A0A0F6Z6G1</accession>
<protein>
    <submittedName>
        <fullName evidence="1">Uncharacterized protein</fullName>
    </submittedName>
</protein>
<sequence length="147" mass="16548">MSDIFSRAKEIAAKEVMKQEWGSSFDVEGDVFEISTKHPWMNVPLLLAETFTQVFADTLVEFPKVVQALSEEVYVYGVQVLASDGEWRVASTVVCLAQDPLDGKWFPTADEAIKFQEEIELKCATRVCRRRVSPIEEFVPGAQEEGV</sequence>
<dbReference type="HOGENOM" id="CLU_1764532_0_0_11"/>
<evidence type="ECO:0000313" key="2">
    <source>
        <dbReference type="Proteomes" id="UP000034037"/>
    </source>
</evidence>
<reference evidence="1 2" key="1">
    <citation type="submission" date="2015-04" db="EMBL/GenBank/DDBJ databases">
        <title>Complete Genome Sequence of Brevibacterium flavum ATCC 15168.</title>
        <authorList>
            <person name="Ahn J."/>
            <person name="Park G."/>
            <person name="Jeon W."/>
            <person name="Jang Y."/>
            <person name="Jang M."/>
            <person name="Lee H."/>
            <person name="Lee H."/>
        </authorList>
    </citation>
    <scope>NUCLEOTIDE SEQUENCE [LARGE SCALE GENOMIC DNA]</scope>
    <source>
        <strain evidence="1 2">ATCC 15168</strain>
    </source>
</reference>
<gene>
    <name evidence="1" type="ORF">YH66_11950</name>
</gene>
<dbReference type="PATRIC" id="fig|92706.3.peg.2500"/>
<dbReference type="AlphaFoldDB" id="A0A0F6Z6G1"/>
<proteinExistence type="predicted"/>
<dbReference type="RefSeq" id="WP_003859161.1">
    <property type="nucleotide sequence ID" value="NZ_CP011309.1"/>
</dbReference>
<keyword evidence="2" id="KW-1185">Reference proteome</keyword>